<comment type="caution">
    <text evidence="1">The sequence shown here is derived from an EMBL/GenBank/DDBJ whole genome shotgun (WGS) entry which is preliminary data.</text>
</comment>
<protein>
    <recommendedName>
        <fullName evidence="3">Four helix bundle protein</fullName>
    </recommendedName>
</protein>
<dbReference type="Gene3D" id="1.20.1440.60">
    <property type="entry name" value="23S rRNA-intervening sequence"/>
    <property type="match status" value="1"/>
</dbReference>
<dbReference type="NCBIfam" id="TIGR02436">
    <property type="entry name" value="four helix bundle protein"/>
    <property type="match status" value="1"/>
</dbReference>
<evidence type="ECO:0008006" key="3">
    <source>
        <dbReference type="Google" id="ProtNLM"/>
    </source>
</evidence>
<dbReference type="Pfam" id="PF05635">
    <property type="entry name" value="23S_rRNA_IVP"/>
    <property type="match status" value="1"/>
</dbReference>
<evidence type="ECO:0000313" key="1">
    <source>
        <dbReference type="EMBL" id="PIS38881.1"/>
    </source>
</evidence>
<dbReference type="AlphaFoldDB" id="A0A2M6T0P0"/>
<dbReference type="EMBL" id="PEYE01000026">
    <property type="protein sequence ID" value="PIS38881.1"/>
    <property type="molecule type" value="Genomic_DNA"/>
</dbReference>
<reference evidence="2" key="1">
    <citation type="submission" date="2017-09" db="EMBL/GenBank/DDBJ databases">
        <title>Depth-based differentiation of microbial function through sediment-hosted aquifers and enrichment of novel symbionts in the deep terrestrial subsurface.</title>
        <authorList>
            <person name="Probst A.J."/>
            <person name="Ladd B."/>
            <person name="Jarett J.K."/>
            <person name="Geller-Mcgrath D.E."/>
            <person name="Sieber C.M.K."/>
            <person name="Emerson J.B."/>
            <person name="Anantharaman K."/>
            <person name="Thomas B.C."/>
            <person name="Malmstrom R."/>
            <person name="Stieglmeier M."/>
            <person name="Klingl A."/>
            <person name="Woyke T."/>
            <person name="Ryan C.M."/>
            <person name="Banfield J.F."/>
        </authorList>
    </citation>
    <scope>NUCLEOTIDE SEQUENCE [LARGE SCALE GENOMIC DNA]</scope>
</reference>
<sequence>MQNDKSKFKNEFKKRLYQFVLKLIEFLDQLPKDNITRRISDQLLRSGTSILSNHVEGELASSRKDFTNLLILL</sequence>
<evidence type="ECO:0000313" key="2">
    <source>
        <dbReference type="Proteomes" id="UP000229390"/>
    </source>
</evidence>
<dbReference type="SUPFAM" id="SSF158446">
    <property type="entry name" value="IVS-encoded protein-like"/>
    <property type="match status" value="1"/>
</dbReference>
<dbReference type="InterPro" id="IPR036583">
    <property type="entry name" value="23S_rRNA_IVS_sf"/>
</dbReference>
<organism evidence="1 2">
    <name type="scientific">Candidatus Nealsonbacteria bacterium CG08_land_8_20_14_0_20_43_11</name>
    <dbReference type="NCBI Taxonomy" id="1974706"/>
    <lineage>
        <taxon>Bacteria</taxon>
        <taxon>Candidatus Nealsoniibacteriota</taxon>
    </lineage>
</organism>
<dbReference type="InterPro" id="IPR012657">
    <property type="entry name" value="23S_rRNA-intervening_sequence"/>
</dbReference>
<accession>A0A2M6T0P0</accession>
<name>A0A2M6T0P0_9BACT</name>
<dbReference type="Proteomes" id="UP000229390">
    <property type="component" value="Unassembled WGS sequence"/>
</dbReference>
<proteinExistence type="predicted"/>
<gene>
    <name evidence="1" type="ORF">COT34_01415</name>
</gene>